<evidence type="ECO:0000313" key="1">
    <source>
        <dbReference type="EMBL" id="GAI93788.1"/>
    </source>
</evidence>
<accession>X1SLF2</accession>
<protein>
    <submittedName>
        <fullName evidence="1">Uncharacterized protein</fullName>
    </submittedName>
</protein>
<comment type="caution">
    <text evidence="1">The sequence shown here is derived from an EMBL/GenBank/DDBJ whole genome shotgun (WGS) entry which is preliminary data.</text>
</comment>
<dbReference type="EMBL" id="BARW01015354">
    <property type="protein sequence ID" value="GAI93788.1"/>
    <property type="molecule type" value="Genomic_DNA"/>
</dbReference>
<dbReference type="AlphaFoldDB" id="X1SLF2"/>
<name>X1SLF2_9ZZZZ</name>
<organism evidence="1">
    <name type="scientific">marine sediment metagenome</name>
    <dbReference type="NCBI Taxonomy" id="412755"/>
    <lineage>
        <taxon>unclassified sequences</taxon>
        <taxon>metagenomes</taxon>
        <taxon>ecological metagenomes</taxon>
    </lineage>
</organism>
<reference evidence="1" key="1">
    <citation type="journal article" date="2014" name="Front. Microbiol.">
        <title>High frequency of phylogenetically diverse reductive dehalogenase-homologous genes in deep subseafloor sedimentary metagenomes.</title>
        <authorList>
            <person name="Kawai M."/>
            <person name="Futagami T."/>
            <person name="Toyoda A."/>
            <person name="Takaki Y."/>
            <person name="Nishi S."/>
            <person name="Hori S."/>
            <person name="Arai W."/>
            <person name="Tsubouchi T."/>
            <person name="Morono Y."/>
            <person name="Uchiyama I."/>
            <person name="Ito T."/>
            <person name="Fujiyama A."/>
            <person name="Inagaki F."/>
            <person name="Takami H."/>
        </authorList>
    </citation>
    <scope>NUCLEOTIDE SEQUENCE</scope>
    <source>
        <strain evidence="1">Expedition CK06-06</strain>
    </source>
</reference>
<proteinExistence type="predicted"/>
<gene>
    <name evidence="1" type="ORF">S12H4_26973</name>
</gene>
<sequence>MLLAVKKTQIEKELEQQKKFERRNKADLEFQQHISIELAKERERIKQREIALKLKRDEIEYREQRKDAAFKGFRRSRRIHKSI</sequence>